<sequence length="593" mass="67096">MASATSLPKSPNVNLSTTSLKSLSNSINKNKSDSEEVPEQIVHKDEALQPPSSKRSRAWAVWSSSKPQTNATNDVTNPSKKIPNEDHERSQSPSGDRAPEVPETLNPEDKGTTWSFWPKSNHVGTEKHSNVVPETDLDAVINTLIPPTSEKDTLLSEVEPGPDFQTPNIMVPDFEILPKQTIWSSLTKLFSFHDSEQKFLSRTDMHSKLQELTTGEQRPLKILIVGVHGFFPTKMIRPFIGEPTGTSTKFIKEAEQIVKSYFQKQGQEIEISKIALEKEGDIFERVDFFFEIMKNWSKEINEVDFIYFVTHSQGCPVTVMLLSRLIEAGIINMDNSKFFNGIDSGFTSRKKIISLLAMAGINNGPFYGADQTLFVRAYQTIERDSLRELFEFQKFDSIQSKKFLNGLRVIIANNVKITFVGSINDQLVPLYSSMCLFADHPNIFRTTFIDKASMTPSFIMRIVKIAGTLINLGHDDHGIIKELSASLAGPLTGGGHSTVYNERQVYELGIKFALETTDTLTNIPVTYKPFKLSELGTNPYHLPWSMRGLIFETKKYIGDEEINLLYKEFEDWKPETKQLKDIKYRLNGIRYKL</sequence>
<dbReference type="InterPro" id="IPR058934">
    <property type="entry name" value="YMC020W-like"/>
</dbReference>
<evidence type="ECO:0000313" key="4">
    <source>
        <dbReference type="Proteomes" id="UP000001640"/>
    </source>
</evidence>
<dbReference type="GeneID" id="96905257"/>
<dbReference type="PANTHER" id="PTHR47349:SF1">
    <property type="entry name" value="AER328WP"/>
    <property type="match status" value="1"/>
</dbReference>
<dbReference type="Proteomes" id="UP000001640">
    <property type="component" value="Chromosome 8"/>
</dbReference>
<dbReference type="InterPro" id="IPR058933">
    <property type="entry name" value="YMC020W-like_ab_hydrolase"/>
</dbReference>
<reference evidence="3 4" key="1">
    <citation type="journal article" date="2011" name="Proc. Natl. Acad. Sci. U.S.A.">
        <title>Evolutionary erosion of yeast sex chromosomes by mating-type switching accidents.</title>
        <authorList>
            <person name="Gordon J.L."/>
            <person name="Armisen D."/>
            <person name="Proux-Wera E."/>
            <person name="Oheigeartaigh S.S."/>
            <person name="Byrne K.P."/>
            <person name="Wolfe K.H."/>
        </authorList>
    </citation>
    <scope>NUCLEOTIDE SEQUENCE [LARGE SCALE GENOMIC DNA]</scope>
    <source>
        <strain evidence="4">ATCC 76901 / BCRC 22586 / CBS 4309 / NBRC 1992 / NRRL Y-12630</strain>
    </source>
</reference>
<protein>
    <recommendedName>
        <fullName evidence="2">YMC020W-like alpha/beta hydrolase domain-containing protein</fullName>
    </recommendedName>
</protein>
<dbReference type="HOGENOM" id="CLU_010834_1_1_1"/>
<gene>
    <name evidence="3" type="primary">NCAS0H02700</name>
    <name evidence="3" type="ordered locus">NCAS_0H02700</name>
</gene>
<evidence type="ECO:0000313" key="3">
    <source>
        <dbReference type="EMBL" id="CCC71580.1"/>
    </source>
</evidence>
<dbReference type="GO" id="GO:0071561">
    <property type="term" value="C:nucleus-vacuole junction"/>
    <property type="evidence" value="ECO:0007669"/>
    <property type="project" value="EnsemblFungi"/>
</dbReference>
<dbReference type="RefSeq" id="XP_003677927.1">
    <property type="nucleotide sequence ID" value="XM_003677879.1"/>
</dbReference>
<evidence type="ECO:0000256" key="1">
    <source>
        <dbReference type="SAM" id="MobiDB-lite"/>
    </source>
</evidence>
<feature type="compositionally biased region" description="Low complexity" evidence="1">
    <location>
        <begin position="14"/>
        <end position="29"/>
    </location>
</feature>
<dbReference type="eggNOG" id="ENOG502QR2T">
    <property type="taxonomic scope" value="Eukaryota"/>
</dbReference>
<feature type="compositionally biased region" description="Polar residues" evidence="1">
    <location>
        <begin position="62"/>
        <end position="79"/>
    </location>
</feature>
<accession>G0VJA1</accession>
<organism evidence="3 4">
    <name type="scientific">Naumovozyma castellii</name>
    <name type="common">Yeast</name>
    <name type="synonym">Saccharomyces castellii</name>
    <dbReference type="NCBI Taxonomy" id="27288"/>
    <lineage>
        <taxon>Eukaryota</taxon>
        <taxon>Fungi</taxon>
        <taxon>Dikarya</taxon>
        <taxon>Ascomycota</taxon>
        <taxon>Saccharomycotina</taxon>
        <taxon>Saccharomycetes</taxon>
        <taxon>Saccharomycetales</taxon>
        <taxon>Saccharomycetaceae</taxon>
        <taxon>Naumovozyma</taxon>
    </lineage>
</organism>
<dbReference type="Pfam" id="PF26147">
    <property type="entry name" value="AB_HYDROLASE_YMC0-YMC35"/>
    <property type="match status" value="1"/>
</dbReference>
<keyword evidence="4" id="KW-1185">Reference proteome</keyword>
<proteinExistence type="predicted"/>
<dbReference type="GO" id="GO:0005774">
    <property type="term" value="C:vacuolar membrane"/>
    <property type="evidence" value="ECO:0007669"/>
    <property type="project" value="EnsemblFungi"/>
</dbReference>
<dbReference type="InParanoid" id="G0VJA1"/>
<feature type="compositionally biased region" description="Polar residues" evidence="1">
    <location>
        <begin position="1"/>
        <end position="13"/>
    </location>
</feature>
<evidence type="ECO:0000259" key="2">
    <source>
        <dbReference type="Pfam" id="PF26147"/>
    </source>
</evidence>
<dbReference type="PANTHER" id="PTHR47349">
    <property type="entry name" value="CHROMOSOME 8, WHOLE GENOME SHOTGUN SEQUENCE"/>
    <property type="match status" value="1"/>
</dbReference>
<dbReference type="EMBL" id="HE576759">
    <property type="protein sequence ID" value="CCC71580.1"/>
    <property type="molecule type" value="Genomic_DNA"/>
</dbReference>
<feature type="domain" description="YMC020W-like alpha/beta hydrolase" evidence="2">
    <location>
        <begin position="202"/>
        <end position="552"/>
    </location>
</feature>
<feature type="region of interest" description="Disordered" evidence="1">
    <location>
        <begin position="1"/>
        <end position="115"/>
    </location>
</feature>
<dbReference type="KEGG" id="ncs:NCAS_0H02700"/>
<reference key="2">
    <citation type="submission" date="2011-08" db="EMBL/GenBank/DDBJ databases">
        <title>Genome sequence of Naumovozyma castellii.</title>
        <authorList>
            <person name="Gordon J.L."/>
            <person name="Armisen D."/>
            <person name="Proux-Wera E."/>
            <person name="OhEigeartaigh S.S."/>
            <person name="Byrne K.P."/>
            <person name="Wolfe K.H."/>
        </authorList>
    </citation>
    <scope>NUCLEOTIDE SEQUENCE</scope>
    <source>
        <strain>Type strain:CBS 4309</strain>
    </source>
</reference>
<dbReference type="OMA" id="CLFAHHP"/>
<dbReference type="OrthoDB" id="5598028at2759"/>
<name>G0VJA1_NAUCA</name>
<dbReference type="FunCoup" id="G0VJA1">
    <property type="interactions" value="92"/>
</dbReference>
<dbReference type="AlphaFoldDB" id="G0VJA1"/>